<evidence type="ECO:0000313" key="2">
    <source>
        <dbReference type="EMBL" id="AOZ11224.1"/>
    </source>
</evidence>
<keyword evidence="2" id="KW-0614">Plasmid</keyword>
<dbReference type="Proteomes" id="UP000177515">
    <property type="component" value="Plasmid unnamed1"/>
</dbReference>
<dbReference type="Pfam" id="PF03167">
    <property type="entry name" value="UDG"/>
    <property type="match status" value="1"/>
</dbReference>
<evidence type="ECO:0000313" key="3">
    <source>
        <dbReference type="Proteomes" id="UP000177515"/>
    </source>
</evidence>
<dbReference type="InterPro" id="IPR036895">
    <property type="entry name" value="Uracil-DNA_glycosylase-like_sf"/>
</dbReference>
<gene>
    <name evidence="2" type="ORF">BKK80_34940</name>
</gene>
<keyword evidence="3" id="KW-1185">Reference proteome</keyword>
<proteinExistence type="predicted"/>
<dbReference type="SUPFAM" id="SSF52141">
    <property type="entry name" value="Uracil-DNA glycosylase-like"/>
    <property type="match status" value="1"/>
</dbReference>
<dbReference type="EMBL" id="CP017756">
    <property type="protein sequence ID" value="AOZ11224.1"/>
    <property type="molecule type" value="Genomic_DNA"/>
</dbReference>
<feature type="domain" description="Uracil-DNA glycosylase-like" evidence="1">
    <location>
        <begin position="42"/>
        <end position="173"/>
    </location>
</feature>
<protein>
    <submittedName>
        <fullName evidence="2">Uracil-DNA glycosylase</fullName>
    </submittedName>
</protein>
<geneLocation type="plasmid" evidence="2 3">
    <name>unnamed1</name>
</geneLocation>
<name>A0ABM6FH07_9BURK</name>
<reference evidence="2 3" key="1">
    <citation type="submission" date="2016-10" db="EMBL/GenBank/DDBJ databases">
        <title>Complete genome sequences of three Cupriavidus strains isolated from various Malaysian environments.</title>
        <authorList>
            <person name="Abdullah A.A.-A."/>
            <person name="Shafie N.A.H."/>
            <person name="Lau N.S."/>
        </authorList>
    </citation>
    <scope>NUCLEOTIDE SEQUENCE [LARGE SCALE GENOMIC DNA]</scope>
    <source>
        <strain evidence="2 3">USMAA1020</strain>
        <plasmid evidence="2 3">unnamed1</plasmid>
    </source>
</reference>
<organism evidence="2 3">
    <name type="scientific">Cupriavidus malaysiensis</name>
    <dbReference type="NCBI Taxonomy" id="367825"/>
    <lineage>
        <taxon>Bacteria</taxon>
        <taxon>Pseudomonadati</taxon>
        <taxon>Pseudomonadota</taxon>
        <taxon>Betaproteobacteria</taxon>
        <taxon>Burkholderiales</taxon>
        <taxon>Burkholderiaceae</taxon>
        <taxon>Cupriavidus</taxon>
    </lineage>
</organism>
<dbReference type="CDD" id="cd10035">
    <property type="entry name" value="UDG_like"/>
    <property type="match status" value="1"/>
</dbReference>
<dbReference type="InterPro" id="IPR005122">
    <property type="entry name" value="Uracil-DNA_glycosylase-like"/>
</dbReference>
<accession>A0ABM6FH07</accession>
<dbReference type="Gene3D" id="3.40.470.10">
    <property type="entry name" value="Uracil-DNA glycosylase-like domain"/>
    <property type="match status" value="1"/>
</dbReference>
<sequence length="187" mass="21000">MVEARRQLLHAHHIAPLTAYVAELRARHPDWEFPDFDPLDGGIEADLLFLLEKPGPKTSPENKGSGFISRDNNDPTAHAIFEHMGKANIDRRRTVLWNTVPGWNRTRAIAAGEVKAGLQELHRLLELLPALRTVVLVGRKAQRAEAILTTKPLRLFHSAHPSPLVRGPNPAMWNQIHHQWAEAAAPY</sequence>
<evidence type="ECO:0000259" key="1">
    <source>
        <dbReference type="Pfam" id="PF03167"/>
    </source>
</evidence>